<protein>
    <recommendedName>
        <fullName evidence="4">F-box domain-containing protein</fullName>
    </recommendedName>
</protein>
<dbReference type="OrthoDB" id="2876088at2759"/>
<dbReference type="SUPFAM" id="SSF52047">
    <property type="entry name" value="RNI-like"/>
    <property type="match status" value="1"/>
</dbReference>
<proteinExistence type="predicted"/>
<organism evidence="2 3">
    <name type="scientific">Ephemerocybe angulata</name>
    <dbReference type="NCBI Taxonomy" id="980116"/>
    <lineage>
        <taxon>Eukaryota</taxon>
        <taxon>Fungi</taxon>
        <taxon>Dikarya</taxon>
        <taxon>Basidiomycota</taxon>
        <taxon>Agaricomycotina</taxon>
        <taxon>Agaricomycetes</taxon>
        <taxon>Agaricomycetidae</taxon>
        <taxon>Agaricales</taxon>
        <taxon>Agaricineae</taxon>
        <taxon>Psathyrellaceae</taxon>
        <taxon>Ephemerocybe</taxon>
    </lineage>
</organism>
<evidence type="ECO:0000256" key="1">
    <source>
        <dbReference type="SAM" id="MobiDB-lite"/>
    </source>
</evidence>
<sequence length="604" mass="66411">MSSRTQAAGISLQTMQSRQYCGFTLLPRELIFKVFEALDSGSVLACTPLSSYFNSVGVDVILRRNDVLDAGAYCRVSALVNTTSATPPPDALAALLATTAPPERVRHLHCTFQLSEDAEHFDEKALEDPDIPPASRLEITGLFALQRIGALLSKVDTLDRVTLDLSGLKYGFLSGNACPLLGDLIHTIIRKGCRTLEVKCKQNPFGNDDPWVFPIREDTSRSPPDRTCGSSSNMLSGLFSICSLFLTGREEVPNGHRRLRSNSSSTSQQPKPLPQPEIHPHITKLDIDGSFFHPTGRPWMSDFLAYSPITDFTISLTSKSASSNFIDYGFKTLLQTVPHLQSLTLLNVDGQTIHQIIPRLRPFTALKFLTMTLNSHLSSHPIVVQDAATPFTPGNVERLSISPGLIDYMILGTVTALKMTEFEIIYGRHAWHSLSSLCVHVKTVRDFYAKISVPMCISLTLSCMEDSWYANHGGNDQREEENTAKQEPESSPPRFITALESQDGADLVAVDSLRLELLPAGLKRGRLQQKTPCVDNICKLLSFFPGVKQINLCGPTSFRDDAAGALVVPKDVRQAVVQPVYEACSSLATLRIGEEVYPRPLVAL</sequence>
<comment type="caution">
    <text evidence="2">The sequence shown here is derived from an EMBL/GenBank/DDBJ whole genome shotgun (WGS) entry which is preliminary data.</text>
</comment>
<feature type="region of interest" description="Disordered" evidence="1">
    <location>
        <begin position="255"/>
        <end position="279"/>
    </location>
</feature>
<keyword evidence="3" id="KW-1185">Reference proteome</keyword>
<dbReference type="Proteomes" id="UP000521943">
    <property type="component" value="Unassembled WGS sequence"/>
</dbReference>
<dbReference type="AlphaFoldDB" id="A0A8H6IEU5"/>
<name>A0A8H6IEU5_9AGAR</name>
<reference evidence="2 3" key="1">
    <citation type="submission" date="2020-07" db="EMBL/GenBank/DDBJ databases">
        <title>Comparative genomics of pyrophilous fungi reveals a link between fire events and developmental genes.</title>
        <authorList>
            <consortium name="DOE Joint Genome Institute"/>
            <person name="Steindorff A.S."/>
            <person name="Carver A."/>
            <person name="Calhoun S."/>
            <person name="Stillman K."/>
            <person name="Liu H."/>
            <person name="Lipzen A."/>
            <person name="Pangilinan J."/>
            <person name="Labutti K."/>
            <person name="Bruns T.D."/>
            <person name="Grigoriev I.V."/>
        </authorList>
    </citation>
    <scope>NUCLEOTIDE SEQUENCE [LARGE SCALE GENOMIC DNA]</scope>
    <source>
        <strain evidence="2 3">CBS 144469</strain>
    </source>
</reference>
<feature type="compositionally biased region" description="Polar residues" evidence="1">
    <location>
        <begin position="261"/>
        <end position="270"/>
    </location>
</feature>
<evidence type="ECO:0000313" key="2">
    <source>
        <dbReference type="EMBL" id="KAF6763169.1"/>
    </source>
</evidence>
<feature type="compositionally biased region" description="Basic and acidic residues" evidence="1">
    <location>
        <begin position="475"/>
        <end position="488"/>
    </location>
</feature>
<dbReference type="EMBL" id="JACGCI010000006">
    <property type="protein sequence ID" value="KAF6763169.1"/>
    <property type="molecule type" value="Genomic_DNA"/>
</dbReference>
<evidence type="ECO:0000313" key="3">
    <source>
        <dbReference type="Proteomes" id="UP000521943"/>
    </source>
</evidence>
<accession>A0A8H6IEU5</accession>
<feature type="region of interest" description="Disordered" evidence="1">
    <location>
        <begin position="472"/>
        <end position="494"/>
    </location>
</feature>
<gene>
    <name evidence="2" type="ORF">DFP72DRAFT_1060347</name>
</gene>
<evidence type="ECO:0008006" key="4">
    <source>
        <dbReference type="Google" id="ProtNLM"/>
    </source>
</evidence>